<keyword evidence="4" id="KW-1185">Reference proteome</keyword>
<accession>A0ABP9LFB4</accession>
<protein>
    <recommendedName>
        <fullName evidence="2">CAAX prenyl protease 2/Lysostaphin resistance protein A-like domain-containing protein</fullName>
    </recommendedName>
</protein>
<evidence type="ECO:0000259" key="2">
    <source>
        <dbReference type="Pfam" id="PF02517"/>
    </source>
</evidence>
<evidence type="ECO:0000256" key="1">
    <source>
        <dbReference type="SAM" id="Phobius"/>
    </source>
</evidence>
<evidence type="ECO:0000313" key="4">
    <source>
        <dbReference type="Proteomes" id="UP001499910"/>
    </source>
</evidence>
<reference evidence="4" key="1">
    <citation type="journal article" date="2019" name="Int. J. Syst. Evol. Microbiol.">
        <title>The Global Catalogue of Microorganisms (GCM) 10K type strain sequencing project: providing services to taxonomists for standard genome sequencing and annotation.</title>
        <authorList>
            <consortium name="The Broad Institute Genomics Platform"/>
            <consortium name="The Broad Institute Genome Sequencing Center for Infectious Disease"/>
            <person name="Wu L."/>
            <person name="Ma J."/>
        </authorList>
    </citation>
    <scope>NUCLEOTIDE SEQUENCE [LARGE SCALE GENOMIC DNA]</scope>
    <source>
        <strain evidence="4">JCM 18015</strain>
    </source>
</reference>
<sequence length="298" mass="31508">MQYPAHVEFVAPARARPQLWRLFVGLLLAGAIYFAGILLIFGILLITSGPEGAQHWMASMSLANGPTSTLLLLATFIGMALGPMAAAKLLHKRPALSLFGGPFARLSTHFAIGAVVCAVVYGATLLIPSPEGATPTPNLDLSLWASFLPLALVGVFVQTGAEELLFRGYVQQQLAARFRSPVIWMALPAVLFGLAHYQPDLMGENTWFIVAATGVFALLAADLTAVTGNIGAAWGLHFANNCAAILFVASDGPLSGLALYTMPVDPASPAMAPLILLDIGITVAIWLVIRLVVKRVRA</sequence>
<feature type="domain" description="CAAX prenyl protease 2/Lysostaphin resistance protein A-like" evidence="2">
    <location>
        <begin position="146"/>
        <end position="242"/>
    </location>
</feature>
<comment type="caution">
    <text evidence="3">The sequence shown here is derived from an EMBL/GenBank/DDBJ whole genome shotgun (WGS) entry which is preliminary data.</text>
</comment>
<organism evidence="3 4">
    <name type="scientific">[Roseibacterium] beibuensis</name>
    <dbReference type="NCBI Taxonomy" id="1193142"/>
    <lineage>
        <taxon>Bacteria</taxon>
        <taxon>Pseudomonadati</taxon>
        <taxon>Pseudomonadota</taxon>
        <taxon>Alphaproteobacteria</taxon>
        <taxon>Rhodobacterales</taxon>
        <taxon>Roseobacteraceae</taxon>
        <taxon>Roseicyclus</taxon>
    </lineage>
</organism>
<keyword evidence="1" id="KW-0812">Transmembrane</keyword>
<dbReference type="RefSeq" id="WP_259548723.1">
    <property type="nucleotide sequence ID" value="NZ_BAABHW010000003.1"/>
</dbReference>
<dbReference type="Pfam" id="PF02517">
    <property type="entry name" value="Rce1-like"/>
    <property type="match status" value="1"/>
</dbReference>
<feature type="transmembrane region" description="Helical" evidence="1">
    <location>
        <begin position="182"/>
        <end position="199"/>
    </location>
</feature>
<keyword evidence="1" id="KW-0472">Membrane</keyword>
<gene>
    <name evidence="3" type="ORF">GCM10023209_24150</name>
</gene>
<name>A0ABP9LFB4_9RHOB</name>
<feature type="transmembrane region" description="Helical" evidence="1">
    <location>
        <begin position="270"/>
        <end position="293"/>
    </location>
</feature>
<feature type="transmembrane region" description="Helical" evidence="1">
    <location>
        <begin position="22"/>
        <end position="47"/>
    </location>
</feature>
<feature type="transmembrane region" description="Helical" evidence="1">
    <location>
        <begin position="110"/>
        <end position="129"/>
    </location>
</feature>
<feature type="transmembrane region" description="Helical" evidence="1">
    <location>
        <begin position="141"/>
        <end position="161"/>
    </location>
</feature>
<dbReference type="EMBL" id="BAABHW010000003">
    <property type="protein sequence ID" value="GAA5075795.1"/>
    <property type="molecule type" value="Genomic_DNA"/>
</dbReference>
<evidence type="ECO:0000313" key="3">
    <source>
        <dbReference type="EMBL" id="GAA5075795.1"/>
    </source>
</evidence>
<proteinExistence type="predicted"/>
<feature type="transmembrane region" description="Helical" evidence="1">
    <location>
        <begin position="205"/>
        <end position="225"/>
    </location>
</feature>
<feature type="transmembrane region" description="Helical" evidence="1">
    <location>
        <begin position="67"/>
        <end position="90"/>
    </location>
</feature>
<keyword evidence="1" id="KW-1133">Transmembrane helix</keyword>
<dbReference type="Proteomes" id="UP001499910">
    <property type="component" value="Unassembled WGS sequence"/>
</dbReference>
<dbReference type="InterPro" id="IPR003675">
    <property type="entry name" value="Rce1/LyrA-like_dom"/>
</dbReference>